<dbReference type="EMBL" id="HACG01011974">
    <property type="protein sequence ID" value="CEK58839.1"/>
    <property type="molecule type" value="Transcribed_RNA"/>
</dbReference>
<name>A0A0B6YRF6_9EUPU</name>
<proteinExistence type="predicted"/>
<dbReference type="AlphaFoldDB" id="A0A0B6YRF6"/>
<evidence type="ECO:0000313" key="1">
    <source>
        <dbReference type="EMBL" id="CEK58839.1"/>
    </source>
</evidence>
<accession>A0A0B6YRF6</accession>
<gene>
    <name evidence="1" type="primary">ORF34360</name>
</gene>
<protein>
    <submittedName>
        <fullName evidence="1">Uncharacterized protein</fullName>
    </submittedName>
</protein>
<reference evidence="1" key="1">
    <citation type="submission" date="2014-12" db="EMBL/GenBank/DDBJ databases">
        <title>Insight into the proteome of Arion vulgaris.</title>
        <authorList>
            <person name="Aradska J."/>
            <person name="Bulat T."/>
            <person name="Smidak R."/>
            <person name="Sarate P."/>
            <person name="Gangsoo J."/>
            <person name="Sialana F."/>
            <person name="Bilban M."/>
            <person name="Lubec G."/>
        </authorList>
    </citation>
    <scope>NUCLEOTIDE SEQUENCE</scope>
    <source>
        <tissue evidence="1">Skin</tissue>
    </source>
</reference>
<sequence length="56" mass="6512">MMTLQTAAHLPKHVQDMANSVKEMMLQLISRGQEMKRKASLKKQFLERDITELQVV</sequence>
<organism evidence="1">
    <name type="scientific">Arion vulgaris</name>
    <dbReference type="NCBI Taxonomy" id="1028688"/>
    <lineage>
        <taxon>Eukaryota</taxon>
        <taxon>Metazoa</taxon>
        <taxon>Spiralia</taxon>
        <taxon>Lophotrochozoa</taxon>
        <taxon>Mollusca</taxon>
        <taxon>Gastropoda</taxon>
        <taxon>Heterobranchia</taxon>
        <taxon>Euthyneura</taxon>
        <taxon>Panpulmonata</taxon>
        <taxon>Eupulmonata</taxon>
        <taxon>Stylommatophora</taxon>
        <taxon>Helicina</taxon>
        <taxon>Arionoidea</taxon>
        <taxon>Arionidae</taxon>
        <taxon>Arion</taxon>
    </lineage>
</organism>
<feature type="non-terminal residue" evidence="1">
    <location>
        <position position="56"/>
    </location>
</feature>